<dbReference type="GeneID" id="55611585"/>
<keyword evidence="2" id="KW-1185">Reference proteome</keyword>
<organism evidence="1 2">
    <name type="scientific">Streptomyces phage Yaboi</name>
    <dbReference type="NCBI Taxonomy" id="2301621"/>
    <lineage>
        <taxon>Viruses</taxon>
        <taxon>Duplodnaviria</taxon>
        <taxon>Heunggongvirae</taxon>
        <taxon>Uroviricota</taxon>
        <taxon>Caudoviricetes</taxon>
        <taxon>Stanwilliamsviridae</taxon>
        <taxon>Boydwoodruffvirinae</taxon>
        <taxon>Karimacvirus</taxon>
        <taxon>Karimacvirus yaboi</taxon>
        <taxon>Streptomyces virus Yaboi</taxon>
    </lineage>
</organism>
<dbReference type="Proteomes" id="UP000271820">
    <property type="component" value="Segment"/>
</dbReference>
<evidence type="ECO:0000313" key="1">
    <source>
        <dbReference type="EMBL" id="AYB71018.1"/>
    </source>
</evidence>
<reference evidence="1 2" key="1">
    <citation type="submission" date="2018-08" db="EMBL/GenBank/DDBJ databases">
        <authorList>
            <person name="Hogarty M.P."/>
            <person name="Sinkre R.A."/>
            <person name="Rubiano R."/>
            <person name="Harback M.R."/>
            <person name="Shaffer C.D."/>
            <person name="Weston-Hafer K.A."/>
            <person name="Russell D.A."/>
            <person name="Pope W.H."/>
            <person name="Jacobs-Sera D."/>
            <person name="Hendrix R.W."/>
            <person name="Hatfull G.F."/>
        </authorList>
    </citation>
    <scope>NUCLEOTIDE SEQUENCE [LARGE SCALE GENOMIC DNA]</scope>
</reference>
<evidence type="ECO:0000313" key="2">
    <source>
        <dbReference type="Proteomes" id="UP000271820"/>
    </source>
</evidence>
<dbReference type="EMBL" id="MH727564">
    <property type="protein sequence ID" value="AYB71018.1"/>
    <property type="molecule type" value="Genomic_DNA"/>
</dbReference>
<protein>
    <submittedName>
        <fullName evidence="1">Uncharacterized protein</fullName>
    </submittedName>
</protein>
<accession>A0A385UHJ8</accession>
<gene>
    <name evidence="1" type="primary">224</name>
    <name evidence="1" type="ORF">SEA_YABOI_224</name>
</gene>
<dbReference type="KEGG" id="vg:55611585"/>
<sequence length="74" mass="8367">MEYELGEAPEGYEWTLESSEGDPLFMGRAGMTWSIVVTKNGEFIQRQGVFVPADQESETQEFISGMEESLRQSL</sequence>
<dbReference type="RefSeq" id="YP_009841317.1">
    <property type="nucleotide sequence ID" value="NC_048730.1"/>
</dbReference>
<name>A0A385UHJ8_9CAUD</name>
<proteinExistence type="predicted"/>